<proteinExistence type="predicted"/>
<feature type="compositionally biased region" description="Low complexity" evidence="1">
    <location>
        <begin position="292"/>
        <end position="332"/>
    </location>
</feature>
<keyword evidence="5" id="KW-1185">Reference proteome</keyword>
<keyword evidence="2" id="KW-0472">Membrane</keyword>
<sequence length="533" mass="56963">MSHPIKSALLFFSILMLVTHHPVNGLKENEEVTDDFDTGTADFWQWIPGAAEENSTTIWHLSKHGDPPPFGIDAVRPPMEDNGGGYLEIVPFSDSPAQILSNVFDLLPYATVEMTYWNVVPIPVQGRRTVLILYLEFQNVTLNDETSIEPPFRTVMVFKAPTPTDPSPGWTTVTVDLPITEPCQVQLRIDGTRTDLPTTGLAVSKITVKNGVDVSTTTSSTTTRAQSPSTGSVTTPTRYAVDKSTSTTSTTTPTTTSTSSPGATPPTSTTLDSSTVTSATSTKESTVIDLPTETFSSDSPSSSTSTSSSTSSSTSTVTTSISQPQMTSSSLSSITFTTTNLPTSSTSSLITSTSTIVTTASTIGINITTTTIDLPTATSSTSKLTTTSSAFSTRPTTSASMSSTDSTDPPTLTPPSGMTTNQLRDVLIGVGVAILLFFLFCLLFTICYRRHRRRAYLIENRQLENGIIRPLEITDQFPYTIHKNESDSSSISSTTASDCPLAPKPPGQTSVKDLLPNFLRSLSSTSSKITQLT</sequence>
<evidence type="ECO:0008006" key="6">
    <source>
        <dbReference type="Google" id="ProtNLM"/>
    </source>
</evidence>
<feature type="transmembrane region" description="Helical" evidence="2">
    <location>
        <begin position="426"/>
        <end position="448"/>
    </location>
</feature>
<feature type="signal peptide" evidence="3">
    <location>
        <begin position="1"/>
        <end position="25"/>
    </location>
</feature>
<feature type="compositionally biased region" description="Low complexity" evidence="1">
    <location>
        <begin position="378"/>
        <end position="416"/>
    </location>
</feature>
<feature type="region of interest" description="Disordered" evidence="1">
    <location>
        <begin position="215"/>
        <end position="332"/>
    </location>
</feature>
<evidence type="ECO:0000313" key="5">
    <source>
        <dbReference type="Proteomes" id="UP000000305"/>
    </source>
</evidence>
<feature type="compositionally biased region" description="Low complexity" evidence="1">
    <location>
        <begin position="244"/>
        <end position="285"/>
    </location>
</feature>
<dbReference type="HOGENOM" id="CLU_511189_0_0_1"/>
<evidence type="ECO:0000256" key="3">
    <source>
        <dbReference type="SAM" id="SignalP"/>
    </source>
</evidence>
<feature type="chain" id="PRO_5003236782" description="MAM domain-containing protein" evidence="3">
    <location>
        <begin position="26"/>
        <end position="533"/>
    </location>
</feature>
<keyword evidence="2" id="KW-0812">Transmembrane</keyword>
<keyword evidence="3" id="KW-0732">Signal</keyword>
<organism evidence="4 5">
    <name type="scientific">Daphnia pulex</name>
    <name type="common">Water flea</name>
    <dbReference type="NCBI Taxonomy" id="6669"/>
    <lineage>
        <taxon>Eukaryota</taxon>
        <taxon>Metazoa</taxon>
        <taxon>Ecdysozoa</taxon>
        <taxon>Arthropoda</taxon>
        <taxon>Crustacea</taxon>
        <taxon>Branchiopoda</taxon>
        <taxon>Diplostraca</taxon>
        <taxon>Cladocera</taxon>
        <taxon>Anomopoda</taxon>
        <taxon>Daphniidae</taxon>
        <taxon>Daphnia</taxon>
    </lineage>
</organism>
<feature type="region of interest" description="Disordered" evidence="1">
    <location>
        <begin position="378"/>
        <end position="417"/>
    </location>
</feature>
<protein>
    <recommendedName>
        <fullName evidence="6">MAM domain-containing protein</fullName>
    </recommendedName>
</protein>
<dbReference type="AlphaFoldDB" id="E9FTK3"/>
<evidence type="ECO:0000256" key="1">
    <source>
        <dbReference type="SAM" id="MobiDB-lite"/>
    </source>
</evidence>
<accession>E9FTK3</accession>
<dbReference type="OrthoDB" id="6379872at2759"/>
<name>E9FTK3_DAPPU</name>
<dbReference type="EMBL" id="GL732524">
    <property type="protein sequence ID" value="EFX89377.1"/>
    <property type="molecule type" value="Genomic_DNA"/>
</dbReference>
<keyword evidence="2" id="KW-1133">Transmembrane helix</keyword>
<dbReference type="STRING" id="6669.E9FTK3"/>
<evidence type="ECO:0000256" key="2">
    <source>
        <dbReference type="SAM" id="Phobius"/>
    </source>
</evidence>
<feature type="compositionally biased region" description="Low complexity" evidence="1">
    <location>
        <begin position="487"/>
        <end position="498"/>
    </location>
</feature>
<evidence type="ECO:0000313" key="4">
    <source>
        <dbReference type="EMBL" id="EFX89377.1"/>
    </source>
</evidence>
<dbReference type="KEGG" id="dpx:DAPPUDRAFT_303188"/>
<feature type="compositionally biased region" description="Low complexity" evidence="1">
    <location>
        <begin position="215"/>
        <end position="230"/>
    </location>
</feature>
<feature type="region of interest" description="Disordered" evidence="1">
    <location>
        <begin position="484"/>
        <end position="510"/>
    </location>
</feature>
<dbReference type="InParanoid" id="E9FTK3"/>
<reference evidence="4 5" key="1">
    <citation type="journal article" date="2011" name="Science">
        <title>The ecoresponsive genome of Daphnia pulex.</title>
        <authorList>
            <person name="Colbourne J.K."/>
            <person name="Pfrender M.E."/>
            <person name="Gilbert D."/>
            <person name="Thomas W.K."/>
            <person name="Tucker A."/>
            <person name="Oakley T.H."/>
            <person name="Tokishita S."/>
            <person name="Aerts A."/>
            <person name="Arnold G.J."/>
            <person name="Basu M.K."/>
            <person name="Bauer D.J."/>
            <person name="Caceres C.E."/>
            <person name="Carmel L."/>
            <person name="Casola C."/>
            <person name="Choi J.H."/>
            <person name="Detter J.C."/>
            <person name="Dong Q."/>
            <person name="Dusheyko S."/>
            <person name="Eads B.D."/>
            <person name="Frohlich T."/>
            <person name="Geiler-Samerotte K.A."/>
            <person name="Gerlach D."/>
            <person name="Hatcher P."/>
            <person name="Jogdeo S."/>
            <person name="Krijgsveld J."/>
            <person name="Kriventseva E.V."/>
            <person name="Kultz D."/>
            <person name="Laforsch C."/>
            <person name="Lindquist E."/>
            <person name="Lopez J."/>
            <person name="Manak J.R."/>
            <person name="Muller J."/>
            <person name="Pangilinan J."/>
            <person name="Patwardhan R.P."/>
            <person name="Pitluck S."/>
            <person name="Pritham E.J."/>
            <person name="Rechtsteiner A."/>
            <person name="Rho M."/>
            <person name="Rogozin I.B."/>
            <person name="Sakarya O."/>
            <person name="Salamov A."/>
            <person name="Schaack S."/>
            <person name="Shapiro H."/>
            <person name="Shiga Y."/>
            <person name="Skalitzky C."/>
            <person name="Smith Z."/>
            <person name="Souvorov A."/>
            <person name="Sung W."/>
            <person name="Tang Z."/>
            <person name="Tsuchiya D."/>
            <person name="Tu H."/>
            <person name="Vos H."/>
            <person name="Wang M."/>
            <person name="Wolf Y.I."/>
            <person name="Yamagata H."/>
            <person name="Yamada T."/>
            <person name="Ye Y."/>
            <person name="Shaw J.R."/>
            <person name="Andrews J."/>
            <person name="Crease T.J."/>
            <person name="Tang H."/>
            <person name="Lucas S.M."/>
            <person name="Robertson H.M."/>
            <person name="Bork P."/>
            <person name="Koonin E.V."/>
            <person name="Zdobnov E.M."/>
            <person name="Grigoriev I.V."/>
            <person name="Lynch M."/>
            <person name="Boore J.L."/>
        </authorList>
    </citation>
    <scope>NUCLEOTIDE SEQUENCE [LARGE SCALE GENOMIC DNA]</scope>
</reference>
<dbReference type="Proteomes" id="UP000000305">
    <property type="component" value="Unassembled WGS sequence"/>
</dbReference>
<gene>
    <name evidence="4" type="ORF">DAPPUDRAFT_303188</name>
</gene>